<dbReference type="AlphaFoldDB" id="A0A2K8KJD2"/>
<evidence type="ECO:0000256" key="1">
    <source>
        <dbReference type="ARBA" id="ARBA00004196"/>
    </source>
</evidence>
<evidence type="ECO:0000313" key="6">
    <source>
        <dbReference type="Proteomes" id="UP000231179"/>
    </source>
</evidence>
<dbReference type="SUPFAM" id="SSF53822">
    <property type="entry name" value="Periplasmic binding protein-like I"/>
    <property type="match status" value="1"/>
</dbReference>
<dbReference type="InterPro" id="IPR054816">
    <property type="entry name" value="Lipoprotein_mollicutes-type_CS"/>
</dbReference>
<dbReference type="PANTHER" id="PTHR46847:SF1">
    <property type="entry name" value="D-ALLOSE-BINDING PERIPLASMIC PROTEIN-RELATED"/>
    <property type="match status" value="1"/>
</dbReference>
<reference evidence="5 6" key="1">
    <citation type="submission" date="2017-11" db="EMBL/GenBank/DDBJ databases">
        <title>Complete genome sequence of Spiroplasma clarkii CN-5 (DSM 19994).</title>
        <authorList>
            <person name="Tsai Y.-M."/>
            <person name="Chang A."/>
            <person name="Lo W.-S."/>
            <person name="Kuo C.-H."/>
        </authorList>
    </citation>
    <scope>NUCLEOTIDE SEQUENCE [LARGE SCALE GENOMIC DNA]</scope>
    <source>
        <strain evidence="5 6">CN-5</strain>
    </source>
</reference>
<dbReference type="NCBIfam" id="NF038029">
    <property type="entry name" value="LP_plasma"/>
    <property type="match status" value="1"/>
</dbReference>
<dbReference type="EMBL" id="CP024870">
    <property type="protein sequence ID" value="ATX70449.1"/>
    <property type="molecule type" value="Genomic_DNA"/>
</dbReference>
<comment type="subcellular location">
    <subcellularLocation>
        <location evidence="1">Cell envelope</location>
    </subcellularLocation>
</comment>
<dbReference type="RefSeq" id="WP_100254015.1">
    <property type="nucleotide sequence ID" value="NZ_CP024870.1"/>
</dbReference>
<gene>
    <name evidence="5" type="primary">rbsB</name>
    <name evidence="5" type="ORF">SCLAR_v1c01160</name>
</gene>
<dbReference type="PANTHER" id="PTHR46847">
    <property type="entry name" value="D-ALLOSE-BINDING PERIPLASMIC PROTEIN-RELATED"/>
    <property type="match status" value="1"/>
</dbReference>
<dbReference type="InterPro" id="IPR028082">
    <property type="entry name" value="Peripla_BP_I"/>
</dbReference>
<dbReference type="GO" id="GO:0030313">
    <property type="term" value="C:cell envelope"/>
    <property type="evidence" value="ECO:0007669"/>
    <property type="project" value="UniProtKB-SubCell"/>
</dbReference>
<evidence type="ECO:0000256" key="2">
    <source>
        <dbReference type="ARBA" id="ARBA00007639"/>
    </source>
</evidence>
<proteinExistence type="inferred from homology"/>
<evidence type="ECO:0000256" key="4">
    <source>
        <dbReference type="SAM" id="SignalP"/>
    </source>
</evidence>
<feature type="chain" id="PRO_5014830201" evidence="4">
    <location>
        <begin position="22"/>
        <end position="362"/>
    </location>
</feature>
<dbReference type="NCBIfam" id="NF045726">
    <property type="entry name" value="XXplasma_LP"/>
    <property type="match status" value="1"/>
</dbReference>
<keyword evidence="3 4" id="KW-0732">Signal</keyword>
<sequence length="362" mass="39656">MKKLMSILGTMSVLTSSVATVVACGDSRDLIQIVISEDPNAFWTDYIKGAEDYVKTDELKDKYRVKWISSKQDSSIELSNTKSAVDGGAKAIILAQVDMKATEAAKYVNANNVPLIASNVPFADEKDLVDSEKPNWQVFQDGAKATAQLAEDIYQILEDYGVAKTNDKYKVYEIQGNPATTSATTRHAGWHSTNLFDNDWMGSMNESSLPDGVGVNGMFLEIQANQKVVANLQQIVAEDGADLIYAHSDAMARGALSALQTDQKGKDWLQPEIDEVTGEVTKLGGIIVGYDYDTISVTMLSNWKQNPTNNIFATVHMSASELGSKSVEKAIEEIENSNENKSKYKLDEITITVKAALDKKED</sequence>
<evidence type="ECO:0000256" key="3">
    <source>
        <dbReference type="ARBA" id="ARBA00022729"/>
    </source>
</evidence>
<name>A0A2K8KJD2_9MOLU</name>
<dbReference type="Proteomes" id="UP000231179">
    <property type="component" value="Chromosome"/>
</dbReference>
<keyword evidence="6" id="KW-1185">Reference proteome</keyword>
<protein>
    <submittedName>
        <fullName evidence="5">Ribose ABC transporter substrate-binding protein</fullName>
    </submittedName>
</protein>
<dbReference type="Gene3D" id="3.40.50.2300">
    <property type="match status" value="2"/>
</dbReference>
<evidence type="ECO:0000313" key="5">
    <source>
        <dbReference type="EMBL" id="ATX70449.1"/>
    </source>
</evidence>
<dbReference type="PROSITE" id="PS51257">
    <property type="entry name" value="PROKAR_LIPOPROTEIN"/>
    <property type="match status" value="1"/>
</dbReference>
<feature type="signal peptide" evidence="4">
    <location>
        <begin position="1"/>
        <end position="21"/>
    </location>
</feature>
<organism evidence="5 6">
    <name type="scientific">Spiroplasma clarkii</name>
    <dbReference type="NCBI Taxonomy" id="2139"/>
    <lineage>
        <taxon>Bacteria</taxon>
        <taxon>Bacillati</taxon>
        <taxon>Mycoplasmatota</taxon>
        <taxon>Mollicutes</taxon>
        <taxon>Entomoplasmatales</taxon>
        <taxon>Spiroplasmataceae</taxon>
        <taxon>Spiroplasma</taxon>
    </lineage>
</organism>
<comment type="similarity">
    <text evidence="2">Belongs to the bacterial solute-binding protein 2 family.</text>
</comment>
<accession>A0A2K8KJD2</accession>